<protein>
    <recommendedName>
        <fullName evidence="3">DUF4249 domain-containing protein</fullName>
    </recommendedName>
</protein>
<comment type="caution">
    <text evidence="1">The sequence shown here is derived from an EMBL/GenBank/DDBJ whole genome shotgun (WGS) entry which is preliminary data.</text>
</comment>
<sequence>MSKYIQISFVLALLCSACQDPVDADELLNEEDRTYIVGYISPADTLLSVHVSTTKAAVGTPIDSNDPLADVEKFIIKDARVVIRDEENNAVELTYNPERKNYQVAATAFDVIEGGTYFLQVSAKGKDFTSTCRIPKKIPSITEKITLGEKNEFYQDYILDIAFQDFANEKNHYIIGATAELREGEQVSYFPLDFELNSFLTDAIGDGETISRYATFSYGFTDEAVSVKLTLQVTNVEEILYSNLRASFLNDYNDGNPFVEYSIAPNNIEGDGGIGVFAGYQLTEKVIEYELATTP</sequence>
<dbReference type="EMBL" id="FTOB01000006">
    <property type="protein sequence ID" value="SIS99186.1"/>
    <property type="molecule type" value="Genomic_DNA"/>
</dbReference>
<evidence type="ECO:0008006" key="3">
    <source>
        <dbReference type="Google" id="ProtNLM"/>
    </source>
</evidence>
<accession>A0ABY1L036</accession>
<gene>
    <name evidence="1" type="ORF">SAMN05421766_106142</name>
</gene>
<evidence type="ECO:0000313" key="1">
    <source>
        <dbReference type="EMBL" id="SIS99186.1"/>
    </source>
</evidence>
<proteinExistence type="predicted"/>
<dbReference type="Pfam" id="PF14054">
    <property type="entry name" value="DUF4249"/>
    <property type="match status" value="1"/>
</dbReference>
<dbReference type="Proteomes" id="UP000185728">
    <property type="component" value="Unassembled WGS sequence"/>
</dbReference>
<keyword evidence="2" id="KW-1185">Reference proteome</keyword>
<dbReference type="InterPro" id="IPR025345">
    <property type="entry name" value="DUF4249"/>
</dbReference>
<reference evidence="1 2" key="1">
    <citation type="submission" date="2017-01" db="EMBL/GenBank/DDBJ databases">
        <authorList>
            <person name="Varghese N."/>
            <person name="Submissions S."/>
        </authorList>
    </citation>
    <scope>NUCLEOTIDE SEQUENCE [LARGE SCALE GENOMIC DNA]</scope>
    <source>
        <strain evidence="1 2">DSM 2061</strain>
    </source>
</reference>
<dbReference type="RefSeq" id="WP_076456615.1">
    <property type="nucleotide sequence ID" value="NZ_FTOB01000006.1"/>
</dbReference>
<evidence type="ECO:0000313" key="2">
    <source>
        <dbReference type="Proteomes" id="UP000185728"/>
    </source>
</evidence>
<name>A0ABY1L036_9FLAO</name>
<organism evidence="1 2">
    <name type="scientific">Zobellia uliginosa</name>
    <dbReference type="NCBI Taxonomy" id="143224"/>
    <lineage>
        <taxon>Bacteria</taxon>
        <taxon>Pseudomonadati</taxon>
        <taxon>Bacteroidota</taxon>
        <taxon>Flavobacteriia</taxon>
        <taxon>Flavobacteriales</taxon>
        <taxon>Flavobacteriaceae</taxon>
        <taxon>Zobellia</taxon>
    </lineage>
</organism>